<evidence type="ECO:0000256" key="9">
    <source>
        <dbReference type="ARBA" id="ARBA00023277"/>
    </source>
</evidence>
<dbReference type="STRING" id="543379.A0A232FDZ0"/>
<evidence type="ECO:0000256" key="6">
    <source>
        <dbReference type="ARBA" id="ARBA00022490"/>
    </source>
</evidence>
<dbReference type="Pfam" id="PF00701">
    <property type="entry name" value="DHDPS"/>
    <property type="match status" value="1"/>
</dbReference>
<keyword evidence="6" id="KW-0963">Cytoplasm</keyword>
<dbReference type="Gene3D" id="3.20.20.70">
    <property type="entry name" value="Aldolase class I"/>
    <property type="match status" value="1"/>
</dbReference>
<evidence type="ECO:0000256" key="7">
    <source>
        <dbReference type="ARBA" id="ARBA00023239"/>
    </source>
</evidence>
<dbReference type="PIRSF" id="PIRSF001365">
    <property type="entry name" value="DHDPS"/>
    <property type="match status" value="1"/>
</dbReference>
<evidence type="ECO:0000256" key="10">
    <source>
        <dbReference type="ARBA" id="ARBA00044906"/>
    </source>
</evidence>
<dbReference type="InterPro" id="IPR013785">
    <property type="entry name" value="Aldolase_TIM"/>
</dbReference>
<dbReference type="GO" id="GO:0008747">
    <property type="term" value="F:N-acetylneuraminate lyase activity"/>
    <property type="evidence" value="ECO:0007669"/>
    <property type="project" value="UniProtKB-EC"/>
</dbReference>
<evidence type="ECO:0000313" key="14">
    <source>
        <dbReference type="EMBL" id="OXU28971.1"/>
    </source>
</evidence>
<feature type="binding site" evidence="13">
    <location>
        <position position="231"/>
    </location>
    <ligand>
        <name>pyruvate</name>
        <dbReference type="ChEBI" id="CHEBI:15361"/>
    </ligand>
</feature>
<proteinExistence type="inferred from homology"/>
<feature type="active site" description="Proton donor/acceptor" evidence="12">
    <location>
        <position position="145"/>
    </location>
</feature>
<gene>
    <name evidence="14" type="ORF">TSAR_002348</name>
</gene>
<comment type="similarity">
    <text evidence="3">Belongs to the DapA family. NanA subfamily.</text>
</comment>
<evidence type="ECO:0000256" key="4">
    <source>
        <dbReference type="ARBA" id="ARBA00011881"/>
    </source>
</evidence>
<evidence type="ECO:0000256" key="1">
    <source>
        <dbReference type="ARBA" id="ARBA00004496"/>
    </source>
</evidence>
<accession>A0A232FDZ0</accession>
<organism evidence="14 15">
    <name type="scientific">Trichomalopsis sarcophagae</name>
    <dbReference type="NCBI Taxonomy" id="543379"/>
    <lineage>
        <taxon>Eukaryota</taxon>
        <taxon>Metazoa</taxon>
        <taxon>Ecdysozoa</taxon>
        <taxon>Arthropoda</taxon>
        <taxon>Hexapoda</taxon>
        <taxon>Insecta</taxon>
        <taxon>Pterygota</taxon>
        <taxon>Neoptera</taxon>
        <taxon>Endopterygota</taxon>
        <taxon>Hymenoptera</taxon>
        <taxon>Apocrita</taxon>
        <taxon>Proctotrupomorpha</taxon>
        <taxon>Chalcidoidea</taxon>
        <taxon>Pteromalidae</taxon>
        <taxon>Pteromalinae</taxon>
        <taxon>Trichomalopsis</taxon>
    </lineage>
</organism>
<evidence type="ECO:0000256" key="12">
    <source>
        <dbReference type="PIRSR" id="PIRSR001365-1"/>
    </source>
</evidence>
<dbReference type="PANTHER" id="PTHR12128:SF21">
    <property type="entry name" value="N-ACETYLNEURAMINATE LYASE"/>
    <property type="match status" value="1"/>
</dbReference>
<dbReference type="OrthoDB" id="191315at2759"/>
<keyword evidence="9" id="KW-0119">Carbohydrate metabolism</keyword>
<dbReference type="GO" id="GO:0005737">
    <property type="term" value="C:cytoplasm"/>
    <property type="evidence" value="ECO:0007669"/>
    <property type="project" value="UniProtKB-SubCell"/>
</dbReference>
<comment type="subunit">
    <text evidence="4">Homotetramer.</text>
</comment>
<reference evidence="14 15" key="1">
    <citation type="journal article" date="2017" name="Curr. Biol.">
        <title>The Evolution of Venom by Co-option of Single-Copy Genes.</title>
        <authorList>
            <person name="Martinson E.O."/>
            <person name="Mrinalini"/>
            <person name="Kelkar Y.D."/>
            <person name="Chang C.H."/>
            <person name="Werren J.H."/>
        </authorList>
    </citation>
    <scope>NUCLEOTIDE SEQUENCE [LARGE SCALE GENOMIC DNA]</scope>
    <source>
        <strain evidence="14 15">Alberta</strain>
        <tissue evidence="14">Whole body</tissue>
    </source>
</reference>
<dbReference type="PANTHER" id="PTHR12128">
    <property type="entry name" value="DIHYDRODIPICOLINATE SYNTHASE"/>
    <property type="match status" value="1"/>
</dbReference>
<protein>
    <recommendedName>
        <fullName evidence="5">N-acetylneuraminate lyase</fullName>
        <ecNumber evidence="5">4.1.3.3</ecNumber>
    </recommendedName>
</protein>
<evidence type="ECO:0000313" key="15">
    <source>
        <dbReference type="Proteomes" id="UP000215335"/>
    </source>
</evidence>
<evidence type="ECO:0000256" key="2">
    <source>
        <dbReference type="ARBA" id="ARBA00004878"/>
    </source>
</evidence>
<evidence type="ECO:0000256" key="11">
    <source>
        <dbReference type="PIRNR" id="PIRNR001365"/>
    </source>
</evidence>
<comment type="caution">
    <text evidence="14">The sequence shown here is derived from an EMBL/GenBank/DDBJ whole genome shotgun (WGS) entry which is preliminary data.</text>
</comment>
<dbReference type="SUPFAM" id="SSF51569">
    <property type="entry name" value="Aldolase"/>
    <property type="match status" value="1"/>
</dbReference>
<dbReference type="Proteomes" id="UP000215335">
    <property type="component" value="Unassembled WGS sequence"/>
</dbReference>
<comment type="catalytic activity">
    <reaction evidence="10">
        <text>aceneuramate = aldehydo-N-acetyl-D-mannosamine + pyruvate</text>
        <dbReference type="Rhea" id="RHEA:23296"/>
        <dbReference type="ChEBI" id="CHEBI:15361"/>
        <dbReference type="ChEBI" id="CHEBI:17122"/>
        <dbReference type="ChEBI" id="CHEBI:173083"/>
        <dbReference type="EC" id="4.1.3.3"/>
    </reaction>
</comment>
<evidence type="ECO:0000256" key="3">
    <source>
        <dbReference type="ARBA" id="ARBA00006324"/>
    </source>
</evidence>
<evidence type="ECO:0000256" key="5">
    <source>
        <dbReference type="ARBA" id="ARBA00012911"/>
    </source>
</evidence>
<dbReference type="AlphaFoldDB" id="A0A232FDZ0"/>
<dbReference type="EMBL" id="NNAY01000352">
    <property type="protein sequence ID" value="OXU28971.1"/>
    <property type="molecule type" value="Genomic_DNA"/>
</dbReference>
<comment type="subcellular location">
    <subcellularLocation>
        <location evidence="1">Cytoplasm</location>
    </subcellularLocation>
</comment>
<evidence type="ECO:0000256" key="13">
    <source>
        <dbReference type="PIRSR" id="PIRSR001365-2"/>
    </source>
</evidence>
<comment type="pathway">
    <text evidence="2">Amino-sugar metabolism; N-acetylneuraminate degradation.</text>
</comment>
<dbReference type="SMART" id="SM01130">
    <property type="entry name" value="DHDPS"/>
    <property type="match status" value="1"/>
</dbReference>
<keyword evidence="8" id="KW-0704">Schiff base</keyword>
<dbReference type="EC" id="4.1.3.3" evidence="5"/>
<keyword evidence="7 11" id="KW-0456">Lyase</keyword>
<feature type="active site" description="Schiff-base intermediate with substrate" evidence="12">
    <location>
        <position position="189"/>
    </location>
</feature>
<name>A0A232FDZ0_9HYME</name>
<evidence type="ECO:0000256" key="8">
    <source>
        <dbReference type="ARBA" id="ARBA00023270"/>
    </source>
</evidence>
<dbReference type="InterPro" id="IPR002220">
    <property type="entry name" value="DapA-like"/>
</dbReference>
<keyword evidence="15" id="KW-1185">Reference proteome</keyword>
<sequence>MTAAAKFNFKGIIATAFTPFRHDSVRSLNLEVIPQYAKYFQIKEFGAVLINGTYGEGMAMSTEERIQVAEAWSEAVKATKQHLMIQVGGTNLQDVKKLASHAQSIRANSILCLPELYYKPRTVEELIDYLKEVGEAAPEIPLFYYHSPDATGVNRELAFLEIEASILYVNMAEFFKKVDNKIPSLGGVKFAVADLDACYKALRAAANRFKIILANNYILPASISIGIDTFMPTSMNVAPDLVKKIVGLAETGFYSDAQVYQTQLAHAIDQIADINNGVAMAPMKYVTSLTAPINVGPTRKPLRTFDTPEDEAQIVLLSKHLMVS</sequence>